<protein>
    <submittedName>
        <fullName evidence="1">Uncharacterized protein</fullName>
    </submittedName>
</protein>
<name>A0A917AXI3_9BACI</name>
<comment type="caution">
    <text evidence="1">The sequence shown here is derived from an EMBL/GenBank/DDBJ whole genome shotgun (WGS) entry which is preliminary data.</text>
</comment>
<gene>
    <name evidence="1" type="ORF">GCM10007140_31820</name>
</gene>
<dbReference type="Proteomes" id="UP000605259">
    <property type="component" value="Unassembled WGS sequence"/>
</dbReference>
<evidence type="ECO:0000313" key="1">
    <source>
        <dbReference type="EMBL" id="GGE79918.1"/>
    </source>
</evidence>
<keyword evidence="2" id="KW-1185">Reference proteome</keyword>
<dbReference type="EMBL" id="BMFK01000003">
    <property type="protein sequence ID" value="GGE79918.1"/>
    <property type="molecule type" value="Genomic_DNA"/>
</dbReference>
<organism evidence="1 2">
    <name type="scientific">Priestia taiwanensis</name>
    <dbReference type="NCBI Taxonomy" id="1347902"/>
    <lineage>
        <taxon>Bacteria</taxon>
        <taxon>Bacillati</taxon>
        <taxon>Bacillota</taxon>
        <taxon>Bacilli</taxon>
        <taxon>Bacillales</taxon>
        <taxon>Bacillaceae</taxon>
        <taxon>Priestia</taxon>
    </lineage>
</organism>
<proteinExistence type="predicted"/>
<evidence type="ECO:0000313" key="2">
    <source>
        <dbReference type="Proteomes" id="UP000605259"/>
    </source>
</evidence>
<reference evidence="1" key="1">
    <citation type="journal article" date="2014" name="Int. J. Syst. Evol. Microbiol.">
        <title>Complete genome sequence of Corynebacterium casei LMG S-19264T (=DSM 44701T), isolated from a smear-ripened cheese.</title>
        <authorList>
            <consortium name="US DOE Joint Genome Institute (JGI-PGF)"/>
            <person name="Walter F."/>
            <person name="Albersmeier A."/>
            <person name="Kalinowski J."/>
            <person name="Ruckert C."/>
        </authorList>
    </citation>
    <scope>NUCLEOTIDE SEQUENCE</scope>
    <source>
        <strain evidence="1">CGMCC 1.12698</strain>
    </source>
</reference>
<sequence length="63" mass="7128">MLMGMMYIILLRVGACRSTYSNGNERILLPIIILEMQEIEECSDFVYNGGGNCKHYSHNEQGA</sequence>
<reference evidence="1" key="2">
    <citation type="submission" date="2020-09" db="EMBL/GenBank/DDBJ databases">
        <authorList>
            <person name="Sun Q."/>
            <person name="Zhou Y."/>
        </authorList>
    </citation>
    <scope>NUCLEOTIDE SEQUENCE</scope>
    <source>
        <strain evidence="1">CGMCC 1.12698</strain>
    </source>
</reference>
<accession>A0A917AXI3</accession>
<dbReference type="AlphaFoldDB" id="A0A917AXI3"/>